<feature type="region of interest" description="Disordered" evidence="1">
    <location>
        <begin position="46"/>
        <end position="66"/>
    </location>
</feature>
<keyword evidence="3" id="KW-1185">Reference proteome</keyword>
<name>A0ABV6QFH5_9ACTN</name>
<organism evidence="2 3">
    <name type="scientific">Kribbella deserti</name>
    <dbReference type="NCBI Taxonomy" id="1926257"/>
    <lineage>
        <taxon>Bacteria</taxon>
        <taxon>Bacillati</taxon>
        <taxon>Actinomycetota</taxon>
        <taxon>Actinomycetes</taxon>
        <taxon>Propionibacteriales</taxon>
        <taxon>Kribbellaceae</taxon>
        <taxon>Kribbella</taxon>
    </lineage>
</organism>
<protein>
    <submittedName>
        <fullName evidence="2">Uncharacterized protein</fullName>
    </submittedName>
</protein>
<dbReference type="Proteomes" id="UP001589890">
    <property type="component" value="Unassembled WGS sequence"/>
</dbReference>
<comment type="caution">
    <text evidence="2">The sequence shown here is derived from an EMBL/GenBank/DDBJ whole genome shotgun (WGS) entry which is preliminary data.</text>
</comment>
<evidence type="ECO:0000313" key="2">
    <source>
        <dbReference type="EMBL" id="MFC0622953.1"/>
    </source>
</evidence>
<accession>A0ABV6QFH5</accession>
<sequence>MQDLIIRNPYDVRCPECLARVERLIAVDSFVVLVPCQHEVASVSYSDRAVEEQGPQRGHPIYDDRD</sequence>
<evidence type="ECO:0000256" key="1">
    <source>
        <dbReference type="SAM" id="MobiDB-lite"/>
    </source>
</evidence>
<reference evidence="2 3" key="1">
    <citation type="submission" date="2024-09" db="EMBL/GenBank/DDBJ databases">
        <authorList>
            <person name="Sun Q."/>
            <person name="Mori K."/>
        </authorList>
    </citation>
    <scope>NUCLEOTIDE SEQUENCE [LARGE SCALE GENOMIC DNA]</scope>
    <source>
        <strain evidence="2 3">CGMCC 1.15906</strain>
    </source>
</reference>
<evidence type="ECO:0000313" key="3">
    <source>
        <dbReference type="Proteomes" id="UP001589890"/>
    </source>
</evidence>
<dbReference type="RefSeq" id="WP_380043631.1">
    <property type="nucleotide sequence ID" value="NZ_JBHLTC010000001.1"/>
</dbReference>
<gene>
    <name evidence="2" type="ORF">ACFFGN_02705</name>
</gene>
<dbReference type="EMBL" id="JBHLTC010000001">
    <property type="protein sequence ID" value="MFC0622953.1"/>
    <property type="molecule type" value="Genomic_DNA"/>
</dbReference>
<proteinExistence type="predicted"/>